<gene>
    <name evidence="1" type="ORF">FAB82_20840</name>
</gene>
<dbReference type="RefSeq" id="WP_136536482.1">
    <property type="nucleotide sequence ID" value="NZ_STGY01000071.1"/>
</dbReference>
<evidence type="ECO:0000313" key="1">
    <source>
        <dbReference type="EMBL" id="THV37006.1"/>
    </source>
</evidence>
<keyword evidence="2" id="KW-1185">Reference proteome</keyword>
<sequence>MSETPATRRTTMSDQALIEGTGADWKTWLSLLDERDATALDHTAIAALLVREFDLDGWWAQSITVGYEQERGMREPGQRADGTYSANVSKTVSADAPTAFEWVADPDRQVRWLSDIELTQRSASPPKSIRFDASDGTRVLVNLSAKDGQKTAVQIEIAKLGSAEDIATAKVAWRERLARLAEAMPTLLARVR</sequence>
<dbReference type="Proteomes" id="UP000308760">
    <property type="component" value="Unassembled WGS sequence"/>
</dbReference>
<accession>A0A4V6T6L1</accession>
<dbReference type="OrthoDB" id="3837807at2"/>
<evidence type="ECO:0008006" key="3">
    <source>
        <dbReference type="Google" id="ProtNLM"/>
    </source>
</evidence>
<dbReference type="EMBL" id="STGY01000071">
    <property type="protein sequence ID" value="THV37006.1"/>
    <property type="molecule type" value="Genomic_DNA"/>
</dbReference>
<protein>
    <recommendedName>
        <fullName evidence="3">SRPBCC domain-containing protein</fullName>
    </recommendedName>
</protein>
<organism evidence="1 2">
    <name type="scientific">Glycomyces buryatensis</name>
    <dbReference type="NCBI Taxonomy" id="2570927"/>
    <lineage>
        <taxon>Bacteria</taxon>
        <taxon>Bacillati</taxon>
        <taxon>Actinomycetota</taxon>
        <taxon>Actinomycetes</taxon>
        <taxon>Glycomycetales</taxon>
        <taxon>Glycomycetaceae</taxon>
        <taxon>Glycomyces</taxon>
    </lineage>
</organism>
<reference evidence="2" key="1">
    <citation type="submission" date="2019-04" db="EMBL/GenBank/DDBJ databases">
        <title>Nocardioides xinjiangensis sp. nov.</title>
        <authorList>
            <person name="Liu S."/>
        </authorList>
    </citation>
    <scope>NUCLEOTIDE SEQUENCE [LARGE SCALE GENOMIC DNA]</scope>
    <source>
        <strain evidence="2">18</strain>
    </source>
</reference>
<dbReference type="AlphaFoldDB" id="A0A4V6T6L1"/>
<proteinExistence type="predicted"/>
<evidence type="ECO:0000313" key="2">
    <source>
        <dbReference type="Proteomes" id="UP000308760"/>
    </source>
</evidence>
<comment type="caution">
    <text evidence="1">The sequence shown here is derived from an EMBL/GenBank/DDBJ whole genome shotgun (WGS) entry which is preliminary data.</text>
</comment>
<reference evidence="1 2" key="2">
    <citation type="submission" date="2019-05" db="EMBL/GenBank/DDBJ databases">
        <title>Glycomyces buryatensis sp. nov.</title>
        <authorList>
            <person name="Nikitina E."/>
        </authorList>
    </citation>
    <scope>NUCLEOTIDE SEQUENCE [LARGE SCALE GENOMIC DNA]</scope>
    <source>
        <strain evidence="1 2">18</strain>
    </source>
</reference>
<dbReference type="SUPFAM" id="SSF55961">
    <property type="entry name" value="Bet v1-like"/>
    <property type="match status" value="1"/>
</dbReference>
<name>A0A4V6T6L1_9ACTN</name>